<dbReference type="EMBL" id="VTWH01000002">
    <property type="protein sequence ID" value="KAA0970749.1"/>
    <property type="molecule type" value="Genomic_DNA"/>
</dbReference>
<name>A0A5B0DZV2_9HYPH</name>
<protein>
    <recommendedName>
        <fullName evidence="4">Lipoprotein</fullName>
    </recommendedName>
</protein>
<dbReference type="Proteomes" id="UP000324738">
    <property type="component" value="Unassembled WGS sequence"/>
</dbReference>
<keyword evidence="1" id="KW-0732">Signal</keyword>
<feature type="signal peptide" evidence="1">
    <location>
        <begin position="1"/>
        <end position="21"/>
    </location>
</feature>
<feature type="chain" id="PRO_5022741441" description="Lipoprotein" evidence="1">
    <location>
        <begin position="22"/>
        <end position="135"/>
    </location>
</feature>
<gene>
    <name evidence="2" type="ORF">FPY71_09730</name>
</gene>
<proteinExistence type="predicted"/>
<dbReference type="OrthoDB" id="8419513at2"/>
<organism evidence="2 3">
    <name type="scientific">Aureimonas fodinaquatilis</name>
    <dbReference type="NCBI Taxonomy" id="2565783"/>
    <lineage>
        <taxon>Bacteria</taxon>
        <taxon>Pseudomonadati</taxon>
        <taxon>Pseudomonadota</taxon>
        <taxon>Alphaproteobacteria</taxon>
        <taxon>Hyphomicrobiales</taxon>
        <taxon>Aurantimonadaceae</taxon>
        <taxon>Aureimonas</taxon>
    </lineage>
</organism>
<evidence type="ECO:0000256" key="1">
    <source>
        <dbReference type="SAM" id="SignalP"/>
    </source>
</evidence>
<evidence type="ECO:0008006" key="4">
    <source>
        <dbReference type="Google" id="ProtNLM"/>
    </source>
</evidence>
<sequence>MKRALSIALLAGIALGLGACASKAPQQPVAAPGGETALKIMERVALSARDCWFRAKDPAFARYTLAPELDSHSGRPRILIVPASNPGGLPLLVVEGQGKPARISSFGPMLHGKDGKRIADDIARWQGGNRTCSDA</sequence>
<keyword evidence="3" id="KW-1185">Reference proteome</keyword>
<reference evidence="2 3" key="1">
    <citation type="submission" date="2019-08" db="EMBL/GenBank/DDBJ databases">
        <title>Aureimonas fodiniaquatilis sp. nov., isolated from a coal mine wastewater.</title>
        <authorList>
            <person name="Kim W."/>
        </authorList>
    </citation>
    <scope>NUCLEOTIDE SEQUENCE [LARGE SCALE GENOMIC DNA]</scope>
    <source>
        <strain evidence="2 3">CAU 1482</strain>
    </source>
</reference>
<comment type="caution">
    <text evidence="2">The sequence shown here is derived from an EMBL/GenBank/DDBJ whole genome shotgun (WGS) entry which is preliminary data.</text>
</comment>
<evidence type="ECO:0000313" key="3">
    <source>
        <dbReference type="Proteomes" id="UP000324738"/>
    </source>
</evidence>
<dbReference type="PROSITE" id="PS51257">
    <property type="entry name" value="PROKAR_LIPOPROTEIN"/>
    <property type="match status" value="1"/>
</dbReference>
<dbReference type="AlphaFoldDB" id="A0A5B0DZV2"/>
<evidence type="ECO:0000313" key="2">
    <source>
        <dbReference type="EMBL" id="KAA0970749.1"/>
    </source>
</evidence>
<dbReference type="RefSeq" id="WP_149300012.1">
    <property type="nucleotide sequence ID" value="NZ_VTWH01000002.1"/>
</dbReference>
<accession>A0A5B0DZV2</accession>